<evidence type="ECO:0000256" key="1">
    <source>
        <dbReference type="SAM" id="SignalP"/>
    </source>
</evidence>
<reference evidence="2" key="1">
    <citation type="submission" date="2024-05" db="EMBL/GenBank/DDBJ databases">
        <title>30 novel species of actinomycetes from the DSMZ collection.</title>
        <authorList>
            <person name="Nouioui I."/>
        </authorList>
    </citation>
    <scope>NUCLEOTIDE SEQUENCE</scope>
    <source>
        <strain evidence="2">DSM 41014</strain>
    </source>
</reference>
<name>A0ABU2UTV5_9ACTN</name>
<comment type="caution">
    <text evidence="2">The sequence shown here is derived from an EMBL/GenBank/DDBJ whole genome shotgun (WGS) entry which is preliminary data.</text>
</comment>
<gene>
    <name evidence="2" type="ORF">RM863_31805</name>
</gene>
<keyword evidence="3" id="KW-1185">Reference proteome</keyword>
<organism evidence="2 3">
    <name type="scientific">Streptomyces hintoniae</name>
    <dbReference type="NCBI Taxonomy" id="3075521"/>
    <lineage>
        <taxon>Bacteria</taxon>
        <taxon>Bacillati</taxon>
        <taxon>Actinomycetota</taxon>
        <taxon>Actinomycetes</taxon>
        <taxon>Kitasatosporales</taxon>
        <taxon>Streptomycetaceae</taxon>
        <taxon>Streptomyces</taxon>
    </lineage>
</organism>
<proteinExistence type="predicted"/>
<evidence type="ECO:0000313" key="2">
    <source>
        <dbReference type="EMBL" id="MDT0476721.1"/>
    </source>
</evidence>
<feature type="signal peptide" evidence="1">
    <location>
        <begin position="1"/>
        <end position="21"/>
    </location>
</feature>
<protein>
    <recommendedName>
        <fullName evidence="4">Secreted protein</fullName>
    </recommendedName>
</protein>
<feature type="chain" id="PRO_5046707427" description="Secreted protein" evidence="1">
    <location>
        <begin position="22"/>
        <end position="154"/>
    </location>
</feature>
<accession>A0ABU2UTV5</accession>
<dbReference type="EMBL" id="JAVRFF010000047">
    <property type="protein sequence ID" value="MDT0476721.1"/>
    <property type="molecule type" value="Genomic_DNA"/>
</dbReference>
<sequence>MFSSLALAVAAPNPASATALACSGFGCDGHDPNIQTWQSGPVTTYGKDLGNSFYSELRWGKTDGDQYGWTRLQYISGSGASNWTLYVQRCTKDHSTCYWRLGATKGGAAAWTAKVAGTANTYVTRTPMYYNPSTYEVRACVEDPSGNEQCTAWY</sequence>
<dbReference type="RefSeq" id="WP_240678124.1">
    <property type="nucleotide sequence ID" value="NZ_JAVRFF010000047.1"/>
</dbReference>
<evidence type="ECO:0000313" key="3">
    <source>
        <dbReference type="Proteomes" id="UP001180489"/>
    </source>
</evidence>
<dbReference type="Proteomes" id="UP001180489">
    <property type="component" value="Unassembled WGS sequence"/>
</dbReference>
<keyword evidence="1" id="KW-0732">Signal</keyword>
<evidence type="ECO:0008006" key="4">
    <source>
        <dbReference type="Google" id="ProtNLM"/>
    </source>
</evidence>